<dbReference type="Proteomes" id="UP000271889">
    <property type="component" value="Unassembled WGS sequence"/>
</dbReference>
<name>A0A3P6SCF9_CYLGO</name>
<accession>A0A3P6SCF9</accession>
<keyword evidence="3" id="KW-1185">Reference proteome</keyword>
<feature type="region of interest" description="Disordered" evidence="1">
    <location>
        <begin position="1"/>
        <end position="69"/>
    </location>
</feature>
<feature type="compositionally biased region" description="Basic and acidic residues" evidence="1">
    <location>
        <begin position="42"/>
        <end position="58"/>
    </location>
</feature>
<gene>
    <name evidence="2" type="ORF">CGOC_LOCUS6272</name>
</gene>
<sequence>MRSPDERPKKEDEAPSTAIDIDSSIKKRRPKPSGYQAATDAAVRREQEMRQREEERFMRPPPAEEPAVEPPVFQRVPDMFPIEEGIDPDYPAQRIVISNFVRNGCHIKRWLYEDSYPLDAPRPSIYDIQIAVVEDEVYVMDALAEVLRQSYIQDNNENDRIRGELQRLDVILKNLDD</sequence>
<dbReference type="OrthoDB" id="5870604at2759"/>
<reference evidence="2 3" key="1">
    <citation type="submission" date="2018-11" db="EMBL/GenBank/DDBJ databases">
        <authorList>
            <consortium name="Pathogen Informatics"/>
        </authorList>
    </citation>
    <scope>NUCLEOTIDE SEQUENCE [LARGE SCALE GENOMIC DNA]</scope>
</reference>
<feature type="compositionally biased region" description="Basic and acidic residues" evidence="1">
    <location>
        <begin position="1"/>
        <end position="13"/>
    </location>
</feature>
<protein>
    <submittedName>
        <fullName evidence="2">Uncharacterized protein</fullName>
    </submittedName>
</protein>
<dbReference type="EMBL" id="UYRV01020150">
    <property type="protein sequence ID" value="VDK67043.1"/>
    <property type="molecule type" value="Genomic_DNA"/>
</dbReference>
<proteinExistence type="predicted"/>
<evidence type="ECO:0000313" key="2">
    <source>
        <dbReference type="EMBL" id="VDK67043.1"/>
    </source>
</evidence>
<dbReference type="AlphaFoldDB" id="A0A3P6SCF9"/>
<organism evidence="2 3">
    <name type="scientific">Cylicostephanus goldi</name>
    <name type="common">Nematode worm</name>
    <dbReference type="NCBI Taxonomy" id="71465"/>
    <lineage>
        <taxon>Eukaryota</taxon>
        <taxon>Metazoa</taxon>
        <taxon>Ecdysozoa</taxon>
        <taxon>Nematoda</taxon>
        <taxon>Chromadorea</taxon>
        <taxon>Rhabditida</taxon>
        <taxon>Rhabditina</taxon>
        <taxon>Rhabditomorpha</taxon>
        <taxon>Strongyloidea</taxon>
        <taxon>Strongylidae</taxon>
        <taxon>Cylicostephanus</taxon>
    </lineage>
</organism>
<evidence type="ECO:0000256" key="1">
    <source>
        <dbReference type="SAM" id="MobiDB-lite"/>
    </source>
</evidence>
<evidence type="ECO:0000313" key="3">
    <source>
        <dbReference type="Proteomes" id="UP000271889"/>
    </source>
</evidence>